<dbReference type="eggNOG" id="KOG2213">
    <property type="taxonomic scope" value="Eukaryota"/>
</dbReference>
<dbReference type="GO" id="GO:0005634">
    <property type="term" value="C:nucleus"/>
    <property type="evidence" value="ECO:0007669"/>
    <property type="project" value="TreeGrafter"/>
</dbReference>
<protein>
    <recommendedName>
        <fullName evidence="6">Apoptosis inhibitor 5</fullName>
    </recommendedName>
</protein>
<proteinExistence type="inferred from homology"/>
<dbReference type="STRING" id="743788.S8FU97"/>
<dbReference type="GO" id="GO:0043066">
    <property type="term" value="P:negative regulation of apoptotic process"/>
    <property type="evidence" value="ECO:0007669"/>
    <property type="project" value="TreeGrafter"/>
</dbReference>
<feature type="compositionally biased region" description="Polar residues" evidence="3">
    <location>
        <begin position="585"/>
        <end position="597"/>
    </location>
</feature>
<feature type="compositionally biased region" description="Basic residues" evidence="3">
    <location>
        <begin position="645"/>
        <end position="654"/>
    </location>
</feature>
<evidence type="ECO:0000313" key="4">
    <source>
        <dbReference type="EMBL" id="EPT04726.1"/>
    </source>
</evidence>
<dbReference type="Proteomes" id="UP000015241">
    <property type="component" value="Unassembled WGS sequence"/>
</dbReference>
<keyword evidence="2" id="KW-0053">Apoptosis</keyword>
<dbReference type="GO" id="GO:0006915">
    <property type="term" value="P:apoptotic process"/>
    <property type="evidence" value="ECO:0007669"/>
    <property type="project" value="UniProtKB-KW"/>
</dbReference>
<feature type="compositionally biased region" description="Low complexity" evidence="3">
    <location>
        <begin position="501"/>
        <end position="514"/>
    </location>
</feature>
<evidence type="ECO:0000313" key="5">
    <source>
        <dbReference type="Proteomes" id="UP000015241"/>
    </source>
</evidence>
<dbReference type="SUPFAM" id="SSF48371">
    <property type="entry name" value="ARM repeat"/>
    <property type="match status" value="1"/>
</dbReference>
<dbReference type="HOGENOM" id="CLU_015163_0_0_1"/>
<evidence type="ECO:0008006" key="6">
    <source>
        <dbReference type="Google" id="ProtNLM"/>
    </source>
</evidence>
<evidence type="ECO:0000256" key="3">
    <source>
        <dbReference type="SAM" id="MobiDB-lite"/>
    </source>
</evidence>
<dbReference type="InterPro" id="IPR011989">
    <property type="entry name" value="ARM-like"/>
</dbReference>
<evidence type="ECO:0000256" key="1">
    <source>
        <dbReference type="ARBA" id="ARBA00009515"/>
    </source>
</evidence>
<dbReference type="Gene3D" id="1.25.10.10">
    <property type="entry name" value="Leucine-rich Repeat Variant"/>
    <property type="match status" value="1"/>
</dbReference>
<dbReference type="InterPro" id="IPR016024">
    <property type="entry name" value="ARM-type_fold"/>
</dbReference>
<dbReference type="GO" id="GO:0003723">
    <property type="term" value="F:RNA binding"/>
    <property type="evidence" value="ECO:0007669"/>
    <property type="project" value="TreeGrafter"/>
</dbReference>
<name>S8FU97_FOMSC</name>
<reference evidence="4 5" key="1">
    <citation type="journal article" date="2012" name="Science">
        <title>The Paleozoic origin of enzymatic lignin decomposition reconstructed from 31 fungal genomes.</title>
        <authorList>
            <person name="Floudas D."/>
            <person name="Binder M."/>
            <person name="Riley R."/>
            <person name="Barry K."/>
            <person name="Blanchette R.A."/>
            <person name="Henrissat B."/>
            <person name="Martinez A.T."/>
            <person name="Otillar R."/>
            <person name="Spatafora J.W."/>
            <person name="Yadav J.S."/>
            <person name="Aerts A."/>
            <person name="Benoit I."/>
            <person name="Boyd A."/>
            <person name="Carlson A."/>
            <person name="Copeland A."/>
            <person name="Coutinho P.M."/>
            <person name="de Vries R.P."/>
            <person name="Ferreira P."/>
            <person name="Findley K."/>
            <person name="Foster B."/>
            <person name="Gaskell J."/>
            <person name="Glotzer D."/>
            <person name="Gorecki P."/>
            <person name="Heitman J."/>
            <person name="Hesse C."/>
            <person name="Hori C."/>
            <person name="Igarashi K."/>
            <person name="Jurgens J.A."/>
            <person name="Kallen N."/>
            <person name="Kersten P."/>
            <person name="Kohler A."/>
            <person name="Kuees U."/>
            <person name="Kumar T.K.A."/>
            <person name="Kuo A."/>
            <person name="LaButti K."/>
            <person name="Larrondo L.F."/>
            <person name="Lindquist E."/>
            <person name="Ling A."/>
            <person name="Lombard V."/>
            <person name="Lucas S."/>
            <person name="Lundell T."/>
            <person name="Martin R."/>
            <person name="McLaughlin D.J."/>
            <person name="Morgenstern I."/>
            <person name="Morin E."/>
            <person name="Murat C."/>
            <person name="Nagy L.G."/>
            <person name="Nolan M."/>
            <person name="Ohm R.A."/>
            <person name="Patyshakuliyeva A."/>
            <person name="Rokas A."/>
            <person name="Ruiz-Duenas F.J."/>
            <person name="Sabat G."/>
            <person name="Salamov A."/>
            <person name="Samejima M."/>
            <person name="Schmutz J."/>
            <person name="Slot J.C."/>
            <person name="St John F."/>
            <person name="Stenlid J."/>
            <person name="Sun H."/>
            <person name="Sun S."/>
            <person name="Syed K."/>
            <person name="Tsang A."/>
            <person name="Wiebenga A."/>
            <person name="Young D."/>
            <person name="Pisabarro A."/>
            <person name="Eastwood D.C."/>
            <person name="Martin F."/>
            <person name="Cullen D."/>
            <person name="Grigoriev I.V."/>
            <person name="Hibbett D.S."/>
        </authorList>
    </citation>
    <scope>NUCLEOTIDE SEQUENCE</scope>
    <source>
        <strain evidence="5">FP-58527</strain>
    </source>
</reference>
<dbReference type="InterPro" id="IPR008383">
    <property type="entry name" value="API5"/>
</dbReference>
<feature type="compositionally biased region" description="Polar residues" evidence="3">
    <location>
        <begin position="617"/>
        <end position="630"/>
    </location>
</feature>
<comment type="similarity">
    <text evidence="1">Belongs to the API5 family.</text>
</comment>
<dbReference type="Pfam" id="PF05918">
    <property type="entry name" value="API5"/>
    <property type="match status" value="1"/>
</dbReference>
<dbReference type="PANTHER" id="PTHR12758:SF19">
    <property type="entry name" value="APOPTOSIS INHIBITOR 5"/>
    <property type="match status" value="1"/>
</dbReference>
<accession>S8FU97</accession>
<dbReference type="AlphaFoldDB" id="S8FU97"/>
<dbReference type="InParanoid" id="S8FU97"/>
<feature type="region of interest" description="Disordered" evidence="3">
    <location>
        <begin position="452"/>
        <end position="654"/>
    </location>
</feature>
<feature type="compositionally biased region" description="Polar residues" evidence="3">
    <location>
        <begin position="485"/>
        <end position="500"/>
    </location>
</feature>
<dbReference type="PANTHER" id="PTHR12758">
    <property type="entry name" value="APOPTOSIS INHIBITOR 5-RELATED"/>
    <property type="match status" value="1"/>
</dbReference>
<sequence length="654" mass="72123">MDGRTLEEQEKDINEVLRKAFRTPPKSAPRREAFKRLIELAHSPYPKLKITVAQNIKVFVKDFPELEDDAINAVYDLCEDQVTKVRVCGYRAIADVSKEQPKWVKRNADVLVQLLQSDEPDEVSVVKRMLSEHLDMDPAVTLGVLCDQIVPPDEPLDEEEQAIRTRLRSLVLSFVTGEAKRAVDRHTSTPGSAAEDTLVTGLLRAVDRLTPLDIDIIVKDVLLTLPSFKPNSPRGKQLLDAVLEKAKESLKADLNLENTQSPLTHSRYHLELASFIAVQKRVAHSSHLLRFYFSYQLASKHTLVRLSPDAQAFVLSSIADVLDACEASPLEGASASPQEGAALRKQIPDQCLVYLQVFTEETRFTAEQRPWKACRVFLKTCLDHHNEHNWALPSHLGVVLQKLNGMTQEDPEQEDIQNLIRVRSGLSFVLAACLRRVFPFTLSSLSSLLANHPNRRAHSSTPRRIMNIKRKHEDKAAGLPPRPQTSPLVMNGVSSPSGPISRTSQQRASTSQTRPLGISIAGAATRNGQPATAQEDELRVAKRPKKGGGSDEPPSLLSRLAAQPAGSNGRSSGNPTGEVKRRVDSTSSAQPPRQRQQVIDKDPVVGFSIKGAAKASGPTNGHSSPTQRTSLLARLQGDEQATGGQRRRRKARVS</sequence>
<organism evidence="4 5">
    <name type="scientific">Fomitopsis schrenkii</name>
    <name type="common">Brown rot fungus</name>
    <dbReference type="NCBI Taxonomy" id="2126942"/>
    <lineage>
        <taxon>Eukaryota</taxon>
        <taxon>Fungi</taxon>
        <taxon>Dikarya</taxon>
        <taxon>Basidiomycota</taxon>
        <taxon>Agaricomycotina</taxon>
        <taxon>Agaricomycetes</taxon>
        <taxon>Polyporales</taxon>
        <taxon>Fomitopsis</taxon>
    </lineage>
</organism>
<keyword evidence="5" id="KW-1185">Reference proteome</keyword>
<dbReference type="EMBL" id="KE504126">
    <property type="protein sequence ID" value="EPT04726.1"/>
    <property type="molecule type" value="Genomic_DNA"/>
</dbReference>
<gene>
    <name evidence="4" type="ORF">FOMPIDRAFT_1027919</name>
</gene>
<feature type="compositionally biased region" description="Polar residues" evidence="3">
    <location>
        <begin position="565"/>
        <end position="575"/>
    </location>
</feature>
<evidence type="ECO:0000256" key="2">
    <source>
        <dbReference type="ARBA" id="ARBA00022703"/>
    </source>
</evidence>
<dbReference type="OrthoDB" id="19224at2759"/>